<dbReference type="InterPro" id="IPR003340">
    <property type="entry name" value="B3_DNA-bd"/>
</dbReference>
<evidence type="ECO:0000259" key="6">
    <source>
        <dbReference type="PROSITE" id="PS50863"/>
    </source>
</evidence>
<protein>
    <recommendedName>
        <fullName evidence="6">TF-B3 domain-containing protein</fullName>
    </recommendedName>
</protein>
<keyword evidence="4" id="KW-0804">Transcription</keyword>
<evidence type="ECO:0000256" key="1">
    <source>
        <dbReference type="ARBA" id="ARBA00004123"/>
    </source>
</evidence>
<name>A0AAN9SPW8_PSOTE</name>
<dbReference type="Proteomes" id="UP001386955">
    <property type="component" value="Unassembled WGS sequence"/>
</dbReference>
<evidence type="ECO:0000256" key="3">
    <source>
        <dbReference type="ARBA" id="ARBA00023125"/>
    </source>
</evidence>
<dbReference type="Gene3D" id="2.40.330.10">
    <property type="entry name" value="DNA-binding pseudobarrel domain"/>
    <property type="match status" value="1"/>
</dbReference>
<evidence type="ECO:0000313" key="7">
    <source>
        <dbReference type="EMBL" id="KAK7401611.1"/>
    </source>
</evidence>
<reference evidence="7 8" key="1">
    <citation type="submission" date="2024-01" db="EMBL/GenBank/DDBJ databases">
        <title>The genomes of 5 underutilized Papilionoideae crops provide insights into root nodulation and disease resistanc.</title>
        <authorList>
            <person name="Jiang F."/>
        </authorList>
    </citation>
    <scope>NUCLEOTIDE SEQUENCE [LARGE SCALE GENOMIC DNA]</scope>
    <source>
        <strain evidence="7">DUOXIRENSHENG_FW03</strain>
        <tissue evidence="7">Leaves</tissue>
    </source>
</reference>
<feature type="domain" description="TF-B3" evidence="6">
    <location>
        <begin position="161"/>
        <end position="260"/>
    </location>
</feature>
<keyword evidence="3" id="KW-0238">DNA-binding</keyword>
<dbReference type="GO" id="GO:0003677">
    <property type="term" value="F:DNA binding"/>
    <property type="evidence" value="ECO:0007669"/>
    <property type="project" value="UniProtKB-KW"/>
</dbReference>
<evidence type="ECO:0000256" key="2">
    <source>
        <dbReference type="ARBA" id="ARBA00023015"/>
    </source>
</evidence>
<proteinExistence type="predicted"/>
<comment type="caution">
    <text evidence="7">The sequence shown here is derived from an EMBL/GenBank/DDBJ whole genome shotgun (WGS) entry which is preliminary data.</text>
</comment>
<dbReference type="Pfam" id="PF02362">
    <property type="entry name" value="B3"/>
    <property type="match status" value="1"/>
</dbReference>
<gene>
    <name evidence="7" type="ORF">VNO78_13225</name>
</gene>
<keyword evidence="5" id="KW-0539">Nucleus</keyword>
<dbReference type="EMBL" id="JAYMYS010000003">
    <property type="protein sequence ID" value="KAK7401611.1"/>
    <property type="molecule type" value="Genomic_DNA"/>
</dbReference>
<evidence type="ECO:0000256" key="4">
    <source>
        <dbReference type="ARBA" id="ARBA00023163"/>
    </source>
</evidence>
<dbReference type="SUPFAM" id="SSF101936">
    <property type="entry name" value="DNA-binding pseudobarrel domain"/>
    <property type="match status" value="1"/>
</dbReference>
<evidence type="ECO:0000313" key="8">
    <source>
        <dbReference type="Proteomes" id="UP001386955"/>
    </source>
</evidence>
<sequence>MDEIVISKSFYEFWGDKLLPGLANAMDPNGNVVELMVSTSLDCPDIIKLSRSFLFWHKFDVTLGNVLLVDPMGNLLRINLEVDFDSLLCFTLGVEELRDFYNLKNVHEAWLHYDGNNHFEIRIFGLDKNEIFYPNMDDNSDDEENDESTMVLLDVDDGWSWTMSVSKALAEGRTTLLIPESFVDSIIPHTQGRIDLISEDDRIYKCQILCDNNRPNTKRYLGGLGWYNFVKNNNLHYGDALKFWWIGDLYDLHVEIIKALRDRKIDRKYC</sequence>
<evidence type="ECO:0000256" key="5">
    <source>
        <dbReference type="ARBA" id="ARBA00023242"/>
    </source>
</evidence>
<accession>A0AAN9SPW8</accession>
<dbReference type="CDD" id="cd10017">
    <property type="entry name" value="B3_DNA"/>
    <property type="match status" value="1"/>
</dbReference>
<keyword evidence="8" id="KW-1185">Reference proteome</keyword>
<organism evidence="7 8">
    <name type="scientific">Psophocarpus tetragonolobus</name>
    <name type="common">Winged bean</name>
    <name type="synonym">Dolichos tetragonolobus</name>
    <dbReference type="NCBI Taxonomy" id="3891"/>
    <lineage>
        <taxon>Eukaryota</taxon>
        <taxon>Viridiplantae</taxon>
        <taxon>Streptophyta</taxon>
        <taxon>Embryophyta</taxon>
        <taxon>Tracheophyta</taxon>
        <taxon>Spermatophyta</taxon>
        <taxon>Magnoliopsida</taxon>
        <taxon>eudicotyledons</taxon>
        <taxon>Gunneridae</taxon>
        <taxon>Pentapetalae</taxon>
        <taxon>rosids</taxon>
        <taxon>fabids</taxon>
        <taxon>Fabales</taxon>
        <taxon>Fabaceae</taxon>
        <taxon>Papilionoideae</taxon>
        <taxon>50 kb inversion clade</taxon>
        <taxon>NPAAA clade</taxon>
        <taxon>indigoferoid/millettioid clade</taxon>
        <taxon>Phaseoleae</taxon>
        <taxon>Psophocarpus</taxon>
    </lineage>
</organism>
<comment type="subcellular location">
    <subcellularLocation>
        <location evidence="1">Nucleus</location>
    </subcellularLocation>
</comment>
<keyword evidence="2" id="KW-0805">Transcription regulation</keyword>
<dbReference type="GO" id="GO:0005634">
    <property type="term" value="C:nucleus"/>
    <property type="evidence" value="ECO:0007669"/>
    <property type="project" value="UniProtKB-SubCell"/>
</dbReference>
<dbReference type="AlphaFoldDB" id="A0AAN9SPW8"/>
<dbReference type="PROSITE" id="PS50863">
    <property type="entry name" value="B3"/>
    <property type="match status" value="1"/>
</dbReference>
<dbReference type="InterPro" id="IPR015300">
    <property type="entry name" value="DNA-bd_pseudobarrel_sf"/>
</dbReference>
<dbReference type="SMART" id="SM01019">
    <property type="entry name" value="B3"/>
    <property type="match status" value="1"/>
</dbReference>